<protein>
    <submittedName>
        <fullName evidence="2">Uncharacterized protein</fullName>
    </submittedName>
</protein>
<evidence type="ECO:0000256" key="1">
    <source>
        <dbReference type="SAM" id="MobiDB-lite"/>
    </source>
</evidence>
<evidence type="ECO:0000313" key="2">
    <source>
        <dbReference type="EMBL" id="RLN32953.1"/>
    </source>
</evidence>
<dbReference type="EMBL" id="PQIB02000002">
    <property type="protein sequence ID" value="RLN32953.1"/>
    <property type="molecule type" value="Genomic_DNA"/>
</dbReference>
<feature type="region of interest" description="Disordered" evidence="1">
    <location>
        <begin position="1"/>
        <end position="119"/>
    </location>
</feature>
<accession>A0A3L6T663</accession>
<name>A0A3L6T663_PANMI</name>
<sequence length="119" mass="12974">MSSTSETPTRFISVERTGGARWPTTITSPKSKGSSASSTDDANSPDDESPRRGSKPPEEMGRENQPNFTNWQTTHLPTPPSASLERYSPAAKRKQPAAQPSAQPTETERRHKSFTSLSS</sequence>
<keyword evidence="3" id="KW-1185">Reference proteome</keyword>
<dbReference type="Proteomes" id="UP000275267">
    <property type="component" value="Unassembled WGS sequence"/>
</dbReference>
<feature type="compositionally biased region" description="Low complexity" evidence="1">
    <location>
        <begin position="27"/>
        <end position="42"/>
    </location>
</feature>
<comment type="caution">
    <text evidence="2">The sequence shown here is derived from an EMBL/GenBank/DDBJ whole genome shotgun (WGS) entry which is preliminary data.</text>
</comment>
<dbReference type="AlphaFoldDB" id="A0A3L6T663"/>
<feature type="compositionally biased region" description="Basic and acidic residues" evidence="1">
    <location>
        <begin position="48"/>
        <end position="62"/>
    </location>
</feature>
<evidence type="ECO:0000313" key="3">
    <source>
        <dbReference type="Proteomes" id="UP000275267"/>
    </source>
</evidence>
<feature type="compositionally biased region" description="Polar residues" evidence="1">
    <location>
        <begin position="64"/>
        <end position="76"/>
    </location>
</feature>
<proteinExistence type="predicted"/>
<organism evidence="2 3">
    <name type="scientific">Panicum miliaceum</name>
    <name type="common">Proso millet</name>
    <name type="synonym">Broomcorn millet</name>
    <dbReference type="NCBI Taxonomy" id="4540"/>
    <lineage>
        <taxon>Eukaryota</taxon>
        <taxon>Viridiplantae</taxon>
        <taxon>Streptophyta</taxon>
        <taxon>Embryophyta</taxon>
        <taxon>Tracheophyta</taxon>
        <taxon>Spermatophyta</taxon>
        <taxon>Magnoliopsida</taxon>
        <taxon>Liliopsida</taxon>
        <taxon>Poales</taxon>
        <taxon>Poaceae</taxon>
        <taxon>PACMAD clade</taxon>
        <taxon>Panicoideae</taxon>
        <taxon>Panicodae</taxon>
        <taxon>Paniceae</taxon>
        <taxon>Panicinae</taxon>
        <taxon>Panicum</taxon>
        <taxon>Panicum sect. Panicum</taxon>
    </lineage>
</organism>
<feature type="compositionally biased region" description="Polar residues" evidence="1">
    <location>
        <begin position="1"/>
        <end position="10"/>
    </location>
</feature>
<reference evidence="3" key="1">
    <citation type="journal article" date="2019" name="Nat. Commun.">
        <title>The genome of broomcorn millet.</title>
        <authorList>
            <person name="Zou C."/>
            <person name="Miki D."/>
            <person name="Li D."/>
            <person name="Tang Q."/>
            <person name="Xiao L."/>
            <person name="Rajput S."/>
            <person name="Deng P."/>
            <person name="Jia W."/>
            <person name="Huang R."/>
            <person name="Zhang M."/>
            <person name="Sun Y."/>
            <person name="Hu J."/>
            <person name="Fu X."/>
            <person name="Schnable P.S."/>
            <person name="Li F."/>
            <person name="Zhang H."/>
            <person name="Feng B."/>
            <person name="Zhu X."/>
            <person name="Liu R."/>
            <person name="Schnable J.C."/>
            <person name="Zhu J.-K."/>
            <person name="Zhang H."/>
        </authorList>
    </citation>
    <scope>NUCLEOTIDE SEQUENCE [LARGE SCALE GENOMIC DNA]</scope>
</reference>
<gene>
    <name evidence="2" type="ORF">C2845_PM03G19080</name>
</gene>